<organism evidence="4">
    <name type="scientific">Lotharella globosa</name>
    <dbReference type="NCBI Taxonomy" id="91324"/>
    <lineage>
        <taxon>Eukaryota</taxon>
        <taxon>Sar</taxon>
        <taxon>Rhizaria</taxon>
        <taxon>Cercozoa</taxon>
        <taxon>Chlorarachniophyceae</taxon>
        <taxon>Lotharella</taxon>
    </lineage>
</organism>
<dbReference type="SMART" id="SM00195">
    <property type="entry name" value="DSPc"/>
    <property type="match status" value="1"/>
</dbReference>
<dbReference type="EMBL" id="HBIV01039856">
    <property type="protein sequence ID" value="CAE0676501.1"/>
    <property type="molecule type" value="Transcribed_RNA"/>
</dbReference>
<dbReference type="PANTHER" id="PTHR46381:SF2">
    <property type="entry name" value="MAP KINASE PHOSPHATASE"/>
    <property type="match status" value="1"/>
</dbReference>
<dbReference type="AlphaFoldDB" id="A0A7S4DXA4"/>
<protein>
    <submittedName>
        <fullName evidence="4">Uncharacterized protein</fullName>
    </submittedName>
</protein>
<feature type="compositionally biased region" description="Low complexity" evidence="1">
    <location>
        <begin position="201"/>
        <end position="210"/>
    </location>
</feature>
<dbReference type="Pfam" id="PF00782">
    <property type="entry name" value="DSPc"/>
    <property type="match status" value="1"/>
</dbReference>
<feature type="region of interest" description="Disordered" evidence="1">
    <location>
        <begin position="197"/>
        <end position="224"/>
    </location>
</feature>
<evidence type="ECO:0000313" key="4">
    <source>
        <dbReference type="EMBL" id="CAE0676501.1"/>
    </source>
</evidence>
<evidence type="ECO:0000259" key="2">
    <source>
        <dbReference type="PROSITE" id="PS50054"/>
    </source>
</evidence>
<dbReference type="Gene3D" id="3.90.190.10">
    <property type="entry name" value="Protein tyrosine phosphatase superfamily"/>
    <property type="match status" value="1"/>
</dbReference>
<dbReference type="InterPro" id="IPR000340">
    <property type="entry name" value="Dual-sp_phosphatase_cat-dom"/>
</dbReference>
<proteinExistence type="predicted"/>
<sequence length="671" mass="75779">MGQTQLRSATFDDVFSATPPGDSKKLLNCGQLLLWSFDDHHLSMKSMSRMEDLSKITSRGCYVGLHFFNLPPGVSGVIGTQKLSRDFPLRLDGIRRPHHVRRFSNARCHRLAEIRIYVLLGNFSSPTASAMATAEACRLGQLLEASPPLLTVEKLFSSRLVGALNRLNISPPLRFTYPRRLALLGVALRGAEGQREIDYHSTSSTPSKPSEPAERNPQLDLRGVPHMSDVDTKIRKLAKFEHDCTKVAEGIYVAGESVARDLTLLESCRITHILNCTGDAIQNCFPDRFRYMTLYLCDAVTEDLESVIPAAISFIDDALNPGQSSRREQRVRRGSVSGIHDGATHNQKDNNVLVHCHQGVSRSCSLVIAYLIFKERKCYDDIYKRVKASRKVCRPNLKFTCDLLAFGKRVVSREIQECCYRVAYHARTKSPLVVCKKLGKSNKTLDRRGVYILFTKSKVMVWVGSACDVALKTAFLDCAAKFVHFMQRIQDANLDGFVEYVIQDKHGGEGFVRGFQVGQLRELDNDYQHVSPTTPKIESQFRTKETKSNQEEDIDEEGAEDDGEIQATLYEYPDLNSLPNFTTDDLFPDKAYVLYVIEYGERGEESARRLHVWIGEDFELPEECDDSVETFAKQAAENIRRKIPSIGRRFGLFVEREDEEGELFLDGFKEG</sequence>
<reference evidence="4" key="1">
    <citation type="submission" date="2021-01" db="EMBL/GenBank/DDBJ databases">
        <authorList>
            <person name="Corre E."/>
            <person name="Pelletier E."/>
            <person name="Niang G."/>
            <person name="Scheremetjew M."/>
            <person name="Finn R."/>
            <person name="Kale V."/>
            <person name="Holt S."/>
            <person name="Cochrane G."/>
            <person name="Meng A."/>
            <person name="Brown T."/>
            <person name="Cohen L."/>
        </authorList>
    </citation>
    <scope>NUCLEOTIDE SEQUENCE</scope>
    <source>
        <strain evidence="4">CCCM811</strain>
    </source>
</reference>
<dbReference type="InterPro" id="IPR000387">
    <property type="entry name" value="Tyr_Pase_dom"/>
</dbReference>
<feature type="compositionally biased region" description="Polar residues" evidence="1">
    <location>
        <begin position="528"/>
        <end position="537"/>
    </location>
</feature>
<gene>
    <name evidence="4" type="ORF">LGLO00237_LOCUS28279</name>
</gene>
<dbReference type="InterPro" id="IPR036180">
    <property type="entry name" value="Gelsolin-like_dom_sf"/>
</dbReference>
<dbReference type="InterPro" id="IPR029021">
    <property type="entry name" value="Prot-tyrosine_phosphatase-like"/>
</dbReference>
<evidence type="ECO:0000256" key="1">
    <source>
        <dbReference type="SAM" id="MobiDB-lite"/>
    </source>
</evidence>
<dbReference type="PANTHER" id="PTHR46381">
    <property type="entry name" value="MKPA PROTEIN"/>
    <property type="match status" value="1"/>
</dbReference>
<dbReference type="PROSITE" id="PS50054">
    <property type="entry name" value="TYR_PHOSPHATASE_DUAL"/>
    <property type="match status" value="1"/>
</dbReference>
<accession>A0A7S4DXA4</accession>
<dbReference type="CDD" id="cd14498">
    <property type="entry name" value="DSP"/>
    <property type="match status" value="1"/>
</dbReference>
<name>A0A7S4DXA4_9EUKA</name>
<dbReference type="SUPFAM" id="SSF55753">
    <property type="entry name" value="Actin depolymerizing proteins"/>
    <property type="match status" value="1"/>
</dbReference>
<dbReference type="SUPFAM" id="SSF82754">
    <property type="entry name" value="C-terminal, gelsolin-like domain of Sec23/24"/>
    <property type="match status" value="1"/>
</dbReference>
<feature type="compositionally biased region" description="Acidic residues" evidence="1">
    <location>
        <begin position="551"/>
        <end position="562"/>
    </location>
</feature>
<dbReference type="SUPFAM" id="SSF52799">
    <property type="entry name" value="(Phosphotyrosine protein) phosphatases II"/>
    <property type="match status" value="1"/>
</dbReference>
<dbReference type="InterPro" id="IPR020422">
    <property type="entry name" value="TYR_PHOSPHATASE_DUAL_dom"/>
</dbReference>
<feature type="compositionally biased region" description="Basic and acidic residues" evidence="1">
    <location>
        <begin position="539"/>
        <end position="550"/>
    </location>
</feature>
<feature type="domain" description="Tyrosine-protein phosphatase" evidence="2">
    <location>
        <begin position="243"/>
        <end position="412"/>
    </location>
</feature>
<feature type="domain" description="Tyrosine specific protein phosphatases" evidence="3">
    <location>
        <begin position="333"/>
        <end position="390"/>
    </location>
</feature>
<dbReference type="PROSITE" id="PS50056">
    <property type="entry name" value="TYR_PHOSPHATASE_2"/>
    <property type="match status" value="1"/>
</dbReference>
<feature type="region of interest" description="Disordered" evidence="1">
    <location>
        <begin position="528"/>
        <end position="562"/>
    </location>
</feature>
<evidence type="ECO:0000259" key="3">
    <source>
        <dbReference type="PROSITE" id="PS50056"/>
    </source>
</evidence>